<dbReference type="Gene3D" id="1.10.10.1320">
    <property type="entry name" value="Anti-sigma factor, zinc-finger domain"/>
    <property type="match status" value="1"/>
</dbReference>
<organism evidence="11 12">
    <name type="scientific">Chryseolinea lacunae</name>
    <dbReference type="NCBI Taxonomy" id="2801331"/>
    <lineage>
        <taxon>Bacteria</taxon>
        <taxon>Pseudomonadati</taxon>
        <taxon>Bacteroidota</taxon>
        <taxon>Cytophagia</taxon>
        <taxon>Cytophagales</taxon>
        <taxon>Fulvivirgaceae</taxon>
        <taxon>Chryseolinea</taxon>
    </lineage>
</organism>
<name>A0ABS1KSA0_9BACT</name>
<evidence type="ECO:0000256" key="3">
    <source>
        <dbReference type="ARBA" id="ARBA00022475"/>
    </source>
</evidence>
<evidence type="ECO:0000256" key="7">
    <source>
        <dbReference type="ARBA" id="ARBA00029829"/>
    </source>
</evidence>
<gene>
    <name evidence="11" type="ORF">JI741_13810</name>
</gene>
<reference evidence="11 12" key="1">
    <citation type="submission" date="2021-01" db="EMBL/GenBank/DDBJ databases">
        <title>Chryseolinea sp. Jin1 Genome sequencing and assembly.</title>
        <authorList>
            <person name="Kim I."/>
        </authorList>
    </citation>
    <scope>NUCLEOTIDE SEQUENCE [LARGE SCALE GENOMIC DNA]</scope>
    <source>
        <strain evidence="11 12">Jin1</strain>
    </source>
</reference>
<feature type="coiled-coil region" evidence="9">
    <location>
        <begin position="28"/>
        <end position="55"/>
    </location>
</feature>
<keyword evidence="9" id="KW-0175">Coiled coil</keyword>
<keyword evidence="4" id="KW-0812">Transmembrane</keyword>
<dbReference type="EMBL" id="JAERRB010000004">
    <property type="protein sequence ID" value="MBL0742301.1"/>
    <property type="molecule type" value="Genomic_DNA"/>
</dbReference>
<feature type="domain" description="Anti-sigma K factor RskA C-terminal" evidence="10">
    <location>
        <begin position="98"/>
        <end position="259"/>
    </location>
</feature>
<evidence type="ECO:0000256" key="8">
    <source>
        <dbReference type="ARBA" id="ARBA00030803"/>
    </source>
</evidence>
<evidence type="ECO:0000256" key="1">
    <source>
        <dbReference type="ARBA" id="ARBA00004167"/>
    </source>
</evidence>
<proteinExistence type="predicted"/>
<protein>
    <recommendedName>
        <fullName evidence="8">Regulator of SigK</fullName>
    </recommendedName>
    <alternativeName>
        <fullName evidence="7">Sigma-K anti-sigma factor RskA</fullName>
    </alternativeName>
</protein>
<dbReference type="PANTHER" id="PTHR37461:SF1">
    <property type="entry name" value="ANTI-SIGMA-K FACTOR RSKA"/>
    <property type="match status" value="1"/>
</dbReference>
<dbReference type="PANTHER" id="PTHR37461">
    <property type="entry name" value="ANTI-SIGMA-K FACTOR RSKA"/>
    <property type="match status" value="1"/>
</dbReference>
<evidence type="ECO:0000313" key="11">
    <source>
        <dbReference type="EMBL" id="MBL0742301.1"/>
    </source>
</evidence>
<evidence type="ECO:0000256" key="6">
    <source>
        <dbReference type="ARBA" id="ARBA00023136"/>
    </source>
</evidence>
<comment type="subcellular location">
    <subcellularLocation>
        <location evidence="2">Cell membrane</location>
    </subcellularLocation>
    <subcellularLocation>
        <location evidence="1">Membrane</location>
        <topology evidence="1">Single-pass membrane protein</topology>
    </subcellularLocation>
</comment>
<dbReference type="InterPro" id="IPR018764">
    <property type="entry name" value="RskA_C"/>
</dbReference>
<feature type="coiled-coil region" evidence="9">
    <location>
        <begin position="127"/>
        <end position="154"/>
    </location>
</feature>
<dbReference type="InterPro" id="IPR041916">
    <property type="entry name" value="Anti_sigma_zinc_sf"/>
</dbReference>
<dbReference type="RefSeq" id="WP_202010391.1">
    <property type="nucleotide sequence ID" value="NZ_JAERRB010000004.1"/>
</dbReference>
<keyword evidence="12" id="KW-1185">Reference proteome</keyword>
<dbReference type="InterPro" id="IPR051474">
    <property type="entry name" value="Anti-sigma-K/W_factor"/>
</dbReference>
<evidence type="ECO:0000256" key="5">
    <source>
        <dbReference type="ARBA" id="ARBA00022989"/>
    </source>
</evidence>
<evidence type="ECO:0000259" key="10">
    <source>
        <dbReference type="Pfam" id="PF10099"/>
    </source>
</evidence>
<accession>A0ABS1KSA0</accession>
<evidence type="ECO:0000256" key="9">
    <source>
        <dbReference type="SAM" id="Coils"/>
    </source>
</evidence>
<comment type="caution">
    <text evidence="11">The sequence shown here is derived from an EMBL/GenBank/DDBJ whole genome shotgun (WGS) entry which is preliminary data.</text>
</comment>
<dbReference type="Proteomes" id="UP000613030">
    <property type="component" value="Unassembled WGS sequence"/>
</dbReference>
<evidence type="ECO:0000256" key="4">
    <source>
        <dbReference type="ARBA" id="ARBA00022692"/>
    </source>
</evidence>
<keyword evidence="6" id="KW-0472">Membrane</keyword>
<evidence type="ECO:0000313" key="12">
    <source>
        <dbReference type="Proteomes" id="UP000613030"/>
    </source>
</evidence>
<dbReference type="Pfam" id="PF10099">
    <property type="entry name" value="RskA_C"/>
    <property type="match status" value="1"/>
</dbReference>
<sequence length="269" mass="29655">MNIHEYISSGILEAYMLGELSEQERAEVEKNLAQYPELREELALLEETQERLLMEASIAPKASVKAALFAKIEAAPKAEAKVVPLTPTQPAASVWKFAAAASITLALISSYLAYDYWSKWKRTENNLAELIAQNQQVAQDYNRVNQRLDKLEDDLKITDDPSFKRVILNGTPNAPQAMASVYWKESSKEVYLSLQSLKQLSKENQYQLWAIIDGKPVDAGVFDGDFAGLLKMKDIGSGAAAFAVTVEPRGGKASPTLETMQVVGNVVKG</sequence>
<keyword evidence="3" id="KW-1003">Cell membrane</keyword>
<keyword evidence="5" id="KW-1133">Transmembrane helix</keyword>
<evidence type="ECO:0000256" key="2">
    <source>
        <dbReference type="ARBA" id="ARBA00004236"/>
    </source>
</evidence>